<organism evidence="1 2">
    <name type="scientific">Candidatus Macondimonas diazotrophica</name>
    <dbReference type="NCBI Taxonomy" id="2305248"/>
    <lineage>
        <taxon>Bacteria</taxon>
        <taxon>Pseudomonadati</taxon>
        <taxon>Pseudomonadota</taxon>
        <taxon>Gammaproteobacteria</taxon>
        <taxon>Chromatiales</taxon>
        <taxon>Ectothiorhodospiraceae</taxon>
        <taxon>Candidatus Macondimonas</taxon>
    </lineage>
</organism>
<dbReference type="AlphaFoldDB" id="A0A4Z0F784"/>
<keyword evidence="2" id="KW-1185">Reference proteome</keyword>
<dbReference type="Proteomes" id="UP000297890">
    <property type="component" value="Unassembled WGS sequence"/>
</dbReference>
<accession>A0A4Z0F784</accession>
<protein>
    <submittedName>
        <fullName evidence="1">Uncharacterized protein</fullName>
    </submittedName>
</protein>
<evidence type="ECO:0000313" key="2">
    <source>
        <dbReference type="Proteomes" id="UP000297890"/>
    </source>
</evidence>
<dbReference type="RefSeq" id="WP_135282877.1">
    <property type="nucleotide sequence ID" value="NZ_SRIO01000031.1"/>
</dbReference>
<evidence type="ECO:0000313" key="1">
    <source>
        <dbReference type="EMBL" id="TFZ81275.1"/>
    </source>
</evidence>
<gene>
    <name evidence="1" type="ORF">E4680_13135</name>
</gene>
<proteinExistence type="predicted"/>
<reference evidence="1 2" key="1">
    <citation type="journal article" date="2019" name="ISME J.">
        <title>Candidatus Macondimonas diazotrophica, a novel gammaproteobacterial genus dominating crude-oil-contaminated coastal sediments.</title>
        <authorList>
            <person name="Karthikeyan S."/>
            <person name="Konstantinidis K."/>
        </authorList>
    </citation>
    <scope>NUCLEOTIDE SEQUENCE [LARGE SCALE GENOMIC DNA]</scope>
    <source>
        <strain evidence="1 2">KTK01</strain>
    </source>
</reference>
<name>A0A4Z0F784_9GAMM</name>
<sequence>MNRDDWPVEEYSRARGECLYCGARTGEQHHKGCVVRSRTVVVEITVQLVHVVPEDWDRDMIEFGMNDGSGCSDNLLGEIMEAAERRDRLDRCSCPVVTGKYVREATEEDEEFDVLFIKDLKS</sequence>
<dbReference type="EMBL" id="SRIO01000031">
    <property type="protein sequence ID" value="TFZ81275.1"/>
    <property type="molecule type" value="Genomic_DNA"/>
</dbReference>
<comment type="caution">
    <text evidence="1">The sequence shown here is derived from an EMBL/GenBank/DDBJ whole genome shotgun (WGS) entry which is preliminary data.</text>
</comment>
<dbReference type="OrthoDB" id="3034875at2"/>